<feature type="compositionally biased region" description="Acidic residues" evidence="6">
    <location>
        <begin position="298"/>
        <end position="308"/>
    </location>
</feature>
<keyword evidence="5" id="KW-0175">Coiled coil</keyword>
<feature type="compositionally biased region" description="Acidic residues" evidence="6">
    <location>
        <begin position="51"/>
        <end position="62"/>
    </location>
</feature>
<keyword evidence="3" id="KW-0804">Transcription</keyword>
<proteinExistence type="predicted"/>
<reference evidence="8 9" key="1">
    <citation type="submission" date="2022-12" db="EMBL/GenBank/DDBJ databases">
        <title>Chromosome-level genome of Tegillarca granosa.</title>
        <authorList>
            <person name="Kim J."/>
        </authorList>
    </citation>
    <scope>NUCLEOTIDE SEQUENCE [LARGE SCALE GENOMIC DNA]</scope>
    <source>
        <strain evidence="8">Teg-2019</strain>
        <tissue evidence="8">Adductor muscle</tissue>
    </source>
</reference>
<dbReference type="InterPro" id="IPR036128">
    <property type="entry name" value="Plus3-like_sf"/>
</dbReference>
<dbReference type="Pfam" id="PF03126">
    <property type="entry name" value="Plus-3"/>
    <property type="match status" value="1"/>
</dbReference>
<evidence type="ECO:0000256" key="3">
    <source>
        <dbReference type="ARBA" id="ARBA00023163"/>
    </source>
</evidence>
<keyword evidence="9" id="KW-1185">Reference proteome</keyword>
<feature type="compositionally biased region" description="Basic and acidic residues" evidence="6">
    <location>
        <begin position="140"/>
        <end position="159"/>
    </location>
</feature>
<accession>A0ABQ9EUX3</accession>
<dbReference type="SUPFAM" id="SSF159042">
    <property type="entry name" value="Plus3-like"/>
    <property type="match status" value="1"/>
</dbReference>
<feature type="coiled-coil region" evidence="5">
    <location>
        <begin position="495"/>
        <end position="559"/>
    </location>
</feature>
<keyword evidence="2" id="KW-0805">Transcription regulation</keyword>
<dbReference type="PANTHER" id="PTHR13115">
    <property type="entry name" value="RNA POLYMERASE-ASSOCIATED PROTEIN RTF1 HOMOLOG"/>
    <property type="match status" value="1"/>
</dbReference>
<evidence type="ECO:0000313" key="9">
    <source>
        <dbReference type="Proteomes" id="UP001217089"/>
    </source>
</evidence>
<feature type="region of interest" description="Disordered" evidence="6">
    <location>
        <begin position="178"/>
        <end position="331"/>
    </location>
</feature>
<comment type="subcellular location">
    <subcellularLocation>
        <location evidence="1">Nucleus</location>
    </subcellularLocation>
</comment>
<feature type="compositionally biased region" description="Acidic residues" evidence="6">
    <location>
        <begin position="255"/>
        <end position="271"/>
    </location>
</feature>
<feature type="compositionally biased region" description="Basic and acidic residues" evidence="6">
    <location>
        <begin position="272"/>
        <end position="297"/>
    </location>
</feature>
<gene>
    <name evidence="8" type="ORF">KUTeg_013865</name>
</gene>
<dbReference type="Proteomes" id="UP001217089">
    <property type="component" value="Unassembled WGS sequence"/>
</dbReference>
<comment type="caution">
    <text evidence="8">The sequence shown here is derived from an EMBL/GenBank/DDBJ whole genome shotgun (WGS) entry which is preliminary data.</text>
</comment>
<feature type="compositionally biased region" description="Basic residues" evidence="6">
    <location>
        <begin position="68"/>
        <end position="82"/>
    </location>
</feature>
<feature type="compositionally biased region" description="Acidic residues" evidence="6">
    <location>
        <begin position="13"/>
        <end position="26"/>
    </location>
</feature>
<evidence type="ECO:0000259" key="7">
    <source>
        <dbReference type="PROSITE" id="PS51360"/>
    </source>
</evidence>
<feature type="domain" description="Plus3" evidence="7">
    <location>
        <begin position="334"/>
        <end position="477"/>
    </location>
</feature>
<protein>
    <recommendedName>
        <fullName evidence="7">Plus3 domain-containing protein</fullName>
    </recommendedName>
</protein>
<evidence type="ECO:0000256" key="6">
    <source>
        <dbReference type="SAM" id="MobiDB-lite"/>
    </source>
</evidence>
<feature type="region of interest" description="Disordered" evidence="6">
    <location>
        <begin position="1"/>
        <end position="159"/>
    </location>
</feature>
<dbReference type="EMBL" id="JARBDR010000657">
    <property type="protein sequence ID" value="KAJ8308991.1"/>
    <property type="molecule type" value="Genomic_DNA"/>
</dbReference>
<feature type="compositionally biased region" description="Basic and acidic residues" evidence="6">
    <location>
        <begin position="204"/>
        <end position="246"/>
    </location>
</feature>
<dbReference type="InterPro" id="IPR004343">
    <property type="entry name" value="Plus-3_dom"/>
</dbReference>
<dbReference type="PROSITE" id="PS51360">
    <property type="entry name" value="PLUS3"/>
    <property type="match status" value="1"/>
</dbReference>
<dbReference type="PANTHER" id="PTHR13115:SF8">
    <property type="entry name" value="RNA POLYMERASE-ASSOCIATED PROTEIN RTF1 HOMOLOG"/>
    <property type="match status" value="1"/>
</dbReference>
<evidence type="ECO:0000256" key="1">
    <source>
        <dbReference type="ARBA" id="ARBA00004123"/>
    </source>
</evidence>
<evidence type="ECO:0000256" key="2">
    <source>
        <dbReference type="ARBA" id="ARBA00023015"/>
    </source>
</evidence>
<dbReference type="Gene3D" id="3.90.70.200">
    <property type="entry name" value="Plus-3 domain"/>
    <property type="match status" value="1"/>
</dbReference>
<organism evidence="8 9">
    <name type="scientific">Tegillarca granosa</name>
    <name type="common">Malaysian cockle</name>
    <name type="synonym">Anadara granosa</name>
    <dbReference type="NCBI Taxonomy" id="220873"/>
    <lineage>
        <taxon>Eukaryota</taxon>
        <taxon>Metazoa</taxon>
        <taxon>Spiralia</taxon>
        <taxon>Lophotrochozoa</taxon>
        <taxon>Mollusca</taxon>
        <taxon>Bivalvia</taxon>
        <taxon>Autobranchia</taxon>
        <taxon>Pteriomorphia</taxon>
        <taxon>Arcoida</taxon>
        <taxon>Arcoidea</taxon>
        <taxon>Arcidae</taxon>
        <taxon>Tegillarca</taxon>
    </lineage>
</organism>
<feature type="compositionally biased region" description="Basic and acidic residues" evidence="6">
    <location>
        <begin position="314"/>
        <end position="324"/>
    </location>
</feature>
<evidence type="ECO:0000313" key="8">
    <source>
        <dbReference type="EMBL" id="KAJ8308991.1"/>
    </source>
</evidence>
<keyword evidence="4" id="KW-0539">Nucleus</keyword>
<dbReference type="SMART" id="SM00719">
    <property type="entry name" value="Plus3"/>
    <property type="match status" value="1"/>
</dbReference>
<sequence>MSKRKKSAVLIDSDSDDSDSGSDLDEDLKALAKRKRPSSESQPAATTKEDSESETSESDDDWTMGGKSPKKKKNKTTKKTTRKSTAISSSESGDESEKQVSELEEGEVSSDSDGAGGSGSESEEEIFNDGYGPDLIGDEEDRKKLEQMTEKEREQEIYERIERRAVLKTRFEIEKKLQKAKKKEQKKKEKITAESIANRSASQRSKDRRKEVESKKDNKKSSALDVLKAKREEKKRQEQKQQEEKKKLFKASEIYSDDEDDDEDDDDDEEVQDNKESSDREKPTETRVKETIKKPEKDDSDSDSDSDSSSDSSRSSDSDSDSRSRSRPKKIVYIDSKEQLSKIRLSRHKLERWCHMPFFKPTVTGCFVRIGIGNHEGRAVYRVAEIVDTVETAKDFTDSEFFKWKEAMMLNGLSLPTVDDVERKCKDVKEASNYKFKENDIEQEFMNIFLRLADKIEALATNYEIVQEKQRFKKNPHNYAVKKTQLLKRKDQAELAGNQDDLYKVNQELEDLEERATELDRRRTSNINSISYINQRNRMRNMIDAEEACKAEVAELKNRVADPFTRRQCRPTIVTKIPSIISADKVSPDKRRSSEDLFAVHDFDIKIDLDVPSSIYYYNEMRQFLAKKDELSQNSHYNQKSIKKQKIKQRKKRKYFLQGRKKNILNNH</sequence>
<evidence type="ECO:0000256" key="5">
    <source>
        <dbReference type="SAM" id="Coils"/>
    </source>
</evidence>
<evidence type="ECO:0000256" key="4">
    <source>
        <dbReference type="ARBA" id="ARBA00023242"/>
    </source>
</evidence>
<name>A0ABQ9EUX3_TEGGR</name>